<keyword evidence="2" id="KW-1185">Reference proteome</keyword>
<dbReference type="Proteomes" id="UP000250078">
    <property type="component" value="Unassembled WGS sequence"/>
</dbReference>
<organism evidence="1 2">
    <name type="scientific">Cenococcum geophilum 1.58</name>
    <dbReference type="NCBI Taxonomy" id="794803"/>
    <lineage>
        <taxon>Eukaryota</taxon>
        <taxon>Fungi</taxon>
        <taxon>Dikarya</taxon>
        <taxon>Ascomycota</taxon>
        <taxon>Pezizomycotina</taxon>
        <taxon>Dothideomycetes</taxon>
        <taxon>Pleosporomycetidae</taxon>
        <taxon>Gloniales</taxon>
        <taxon>Gloniaceae</taxon>
        <taxon>Cenococcum</taxon>
    </lineage>
</organism>
<gene>
    <name evidence="1" type="ORF">K441DRAFT_623082</name>
</gene>
<accession>A0ACC8EMF8</accession>
<name>A0ACC8EMF8_9PEZI</name>
<protein>
    <submittedName>
        <fullName evidence="1">Alpha/beta-hydrolase</fullName>
    </submittedName>
</protein>
<dbReference type="EMBL" id="KV748261">
    <property type="protein sequence ID" value="OCK87423.1"/>
    <property type="molecule type" value="Genomic_DNA"/>
</dbReference>
<evidence type="ECO:0000313" key="1">
    <source>
        <dbReference type="EMBL" id="OCK87423.1"/>
    </source>
</evidence>
<reference evidence="1 2" key="1">
    <citation type="journal article" date="2016" name="Nat. Commun.">
        <title>Ectomycorrhizal ecology is imprinted in the genome of the dominant symbiotic fungus Cenococcum geophilum.</title>
        <authorList>
            <consortium name="DOE Joint Genome Institute"/>
            <person name="Peter M."/>
            <person name="Kohler A."/>
            <person name="Ohm R.A."/>
            <person name="Kuo A."/>
            <person name="Krutzmann J."/>
            <person name="Morin E."/>
            <person name="Arend M."/>
            <person name="Barry K.W."/>
            <person name="Binder M."/>
            <person name="Choi C."/>
            <person name="Clum A."/>
            <person name="Copeland A."/>
            <person name="Grisel N."/>
            <person name="Haridas S."/>
            <person name="Kipfer T."/>
            <person name="LaButti K."/>
            <person name="Lindquist E."/>
            <person name="Lipzen A."/>
            <person name="Maire R."/>
            <person name="Meier B."/>
            <person name="Mihaltcheva S."/>
            <person name="Molinier V."/>
            <person name="Murat C."/>
            <person name="Poggeler S."/>
            <person name="Quandt C.A."/>
            <person name="Sperisen C."/>
            <person name="Tritt A."/>
            <person name="Tisserant E."/>
            <person name="Crous P.W."/>
            <person name="Henrissat B."/>
            <person name="Nehls U."/>
            <person name="Egli S."/>
            <person name="Spatafora J.W."/>
            <person name="Grigoriev I.V."/>
            <person name="Martin F.M."/>
        </authorList>
    </citation>
    <scope>NUCLEOTIDE SEQUENCE [LARGE SCALE GENOMIC DNA]</scope>
    <source>
        <strain evidence="1 2">1.58</strain>
    </source>
</reference>
<sequence>MDPQITAAIHAFREKLYKRSFIPLSKQQAVSAVDTPAKGPVWVSRVKFPAAHLEGLSRAVVDAVKELGNGNEQFDIPHNLDIVGEWVGYRSGVSKAEPEPEICDQQKYDCLMRDVGSEVTILYVHGGALYTGCPATVRPATAALAKLTRGRCFSVDYRLSPQNSFPGALVDVLGAYLSLLYPPPGSYHKAVSSYSIVLAGESSGAYLVLALLLIIQQLRPSQQIQDTGIKVSGSKVGVPFPAGVALYAAEGDRTHCLPSYKNNAKLDLLQDPQPCLDDRFPPDAIWPSKPPRGDVFCEISALCHPLVSPAAAASKYWSNMPPMWFAYGQEQLVDDGRIIAKQVLDRGGTVQFAEYEGLPHIFAFLFPAIPQSAHLIGSWADFCLRCAQNPDEIESISIRYEATDRNLVGKKIGRLTDLDEETVRSLMQKKKKQYKVWTGKRSNKVCL</sequence>
<proteinExistence type="predicted"/>
<evidence type="ECO:0000313" key="2">
    <source>
        <dbReference type="Proteomes" id="UP000250078"/>
    </source>
</evidence>